<dbReference type="Proteomes" id="UP000001817">
    <property type="component" value="Chromosome 1"/>
</dbReference>
<name>Q13XV2_PARXL</name>
<protein>
    <submittedName>
        <fullName evidence="1">Uncharacterized protein</fullName>
    </submittedName>
</protein>
<dbReference type="AlphaFoldDB" id="Q13XV2"/>
<dbReference type="KEGG" id="bxe:Bxe_A4553"/>
<accession>Q13XV2</accession>
<gene>
    <name evidence="1" type="ORF">Bxe_A4553</name>
</gene>
<reference evidence="1 2" key="1">
    <citation type="journal article" date="2006" name="Proc. Natl. Acad. Sci. U.S.A.">
        <title>Burkholderia xenovorans LB400 harbors a multi-replicon, 9.73-Mbp genome shaped for versatility.</title>
        <authorList>
            <person name="Chain P.S."/>
            <person name="Denef V.J."/>
            <person name="Konstantinidis K.T."/>
            <person name="Vergez L.M."/>
            <person name="Agullo L."/>
            <person name="Reyes V.L."/>
            <person name="Hauser L."/>
            <person name="Cordova M."/>
            <person name="Gomez L."/>
            <person name="Gonzalez M."/>
            <person name="Land M."/>
            <person name="Lao V."/>
            <person name="Larimer F."/>
            <person name="LiPuma J.J."/>
            <person name="Mahenthiralingam E."/>
            <person name="Malfatti S.A."/>
            <person name="Marx C.J."/>
            <person name="Parnell J.J."/>
            <person name="Ramette A."/>
            <person name="Richardson P."/>
            <person name="Seeger M."/>
            <person name="Smith D."/>
            <person name="Spilker T."/>
            <person name="Sul W.J."/>
            <person name="Tsoi T.V."/>
            <person name="Ulrich L.E."/>
            <person name="Zhulin I.B."/>
            <person name="Tiedje J.M."/>
        </authorList>
    </citation>
    <scope>NUCLEOTIDE SEQUENCE [LARGE SCALE GENOMIC DNA]</scope>
    <source>
        <strain evidence="1 2">LB400</strain>
    </source>
</reference>
<sequence length="63" mass="7059">MNSQKICLECSTKLIFIKCPRDRGEKYLGREQAVRPCAGHTGARTCDLARTDPDQLPSLHEVT</sequence>
<dbReference type="EMBL" id="CP000270">
    <property type="protein sequence ID" value="ABE31087.1"/>
    <property type="molecule type" value="Genomic_DNA"/>
</dbReference>
<dbReference type="STRING" id="266265.Bxe_A4553"/>
<proteinExistence type="predicted"/>
<keyword evidence="2" id="KW-1185">Reference proteome</keyword>
<organism evidence="1 2">
    <name type="scientific">Paraburkholderia xenovorans (strain LB400)</name>
    <dbReference type="NCBI Taxonomy" id="266265"/>
    <lineage>
        <taxon>Bacteria</taxon>
        <taxon>Pseudomonadati</taxon>
        <taxon>Pseudomonadota</taxon>
        <taxon>Betaproteobacteria</taxon>
        <taxon>Burkholderiales</taxon>
        <taxon>Burkholderiaceae</taxon>
        <taxon>Paraburkholderia</taxon>
    </lineage>
</organism>
<evidence type="ECO:0000313" key="1">
    <source>
        <dbReference type="EMBL" id="ABE31087.1"/>
    </source>
</evidence>
<evidence type="ECO:0000313" key="2">
    <source>
        <dbReference type="Proteomes" id="UP000001817"/>
    </source>
</evidence>